<gene>
    <name evidence="3" type="ORF">HCN44_006216</name>
</gene>
<proteinExistence type="predicted"/>
<dbReference type="GO" id="GO:0051493">
    <property type="term" value="P:regulation of cytoskeleton organization"/>
    <property type="evidence" value="ECO:0007669"/>
    <property type="project" value="TreeGrafter"/>
</dbReference>
<dbReference type="SUPFAM" id="SSF47576">
    <property type="entry name" value="Calponin-homology domain, CH-domain"/>
    <property type="match status" value="1"/>
</dbReference>
<feature type="coiled-coil region" evidence="1">
    <location>
        <begin position="157"/>
        <end position="184"/>
    </location>
</feature>
<evidence type="ECO:0000259" key="2">
    <source>
        <dbReference type="PROSITE" id="PS50021"/>
    </source>
</evidence>
<evidence type="ECO:0000313" key="3">
    <source>
        <dbReference type="EMBL" id="KAF7997645.1"/>
    </source>
</evidence>
<dbReference type="Proteomes" id="UP000639338">
    <property type="component" value="Unassembled WGS sequence"/>
</dbReference>
<keyword evidence="1" id="KW-0175">Coiled coil</keyword>
<organism evidence="3 4">
    <name type="scientific">Aphidius gifuensis</name>
    <name type="common">Parasitoid wasp</name>
    <dbReference type="NCBI Taxonomy" id="684658"/>
    <lineage>
        <taxon>Eukaryota</taxon>
        <taxon>Metazoa</taxon>
        <taxon>Ecdysozoa</taxon>
        <taxon>Arthropoda</taxon>
        <taxon>Hexapoda</taxon>
        <taxon>Insecta</taxon>
        <taxon>Pterygota</taxon>
        <taxon>Neoptera</taxon>
        <taxon>Endopterygota</taxon>
        <taxon>Hymenoptera</taxon>
        <taxon>Apocrita</taxon>
        <taxon>Ichneumonoidea</taxon>
        <taxon>Braconidae</taxon>
        <taxon>Aphidiinae</taxon>
        <taxon>Aphidius</taxon>
    </lineage>
</organism>
<name>A0A834Y3Z9_APHGI</name>
<dbReference type="Pfam" id="PF06294">
    <property type="entry name" value="CH_2"/>
    <property type="match status" value="1"/>
</dbReference>
<dbReference type="InterPro" id="IPR052111">
    <property type="entry name" value="Spermatogenesis_Ciliary_MAP"/>
</dbReference>
<dbReference type="PANTHER" id="PTHR12509">
    <property type="entry name" value="SPERMATOGENESIS-ASSOCIATED 4-RELATED"/>
    <property type="match status" value="1"/>
</dbReference>
<sequence length="207" mass="24174">MSSHSDEEFNEVIDEIYTWLDQQTFSRPRKNISRDFSNGVFMAEILKKYYPKLVDLHNYSHSNSLTKKIDNWCTLNRKVLSKIDLKISNDVINQLANSHDKTIETVLIKLRSKIIKDCNDERNLLYADSISNDTKTEVESVLDFDEVQNKMIPRSAFLKLRQELQDKNDIINSLNDKISHLESLIKLKDQRIADLSTQIITLDKQDI</sequence>
<evidence type="ECO:0000313" key="4">
    <source>
        <dbReference type="Proteomes" id="UP000639338"/>
    </source>
</evidence>
<dbReference type="PANTHER" id="PTHR12509:SF9">
    <property type="entry name" value="SPERM FLAGELLAR PROTEIN 1 ISOFORM X1"/>
    <property type="match status" value="1"/>
</dbReference>
<dbReference type="GO" id="GO:0008017">
    <property type="term" value="F:microtubule binding"/>
    <property type="evidence" value="ECO:0007669"/>
    <property type="project" value="TreeGrafter"/>
</dbReference>
<dbReference type="EMBL" id="JACMRX010000001">
    <property type="protein sequence ID" value="KAF7997645.1"/>
    <property type="molecule type" value="Genomic_DNA"/>
</dbReference>
<protein>
    <recommendedName>
        <fullName evidence="2">Calponin-homology (CH) domain-containing protein</fullName>
    </recommendedName>
</protein>
<dbReference type="InterPro" id="IPR036872">
    <property type="entry name" value="CH_dom_sf"/>
</dbReference>
<dbReference type="Gene3D" id="1.10.418.10">
    <property type="entry name" value="Calponin-like domain"/>
    <property type="match status" value="1"/>
</dbReference>
<dbReference type="OrthoDB" id="193300at2759"/>
<dbReference type="InterPro" id="IPR010441">
    <property type="entry name" value="CH_2"/>
</dbReference>
<dbReference type="InterPro" id="IPR001715">
    <property type="entry name" value="CH_dom"/>
</dbReference>
<feature type="domain" description="Calponin-homology (CH)" evidence="2">
    <location>
        <begin position="10"/>
        <end position="115"/>
    </location>
</feature>
<comment type="caution">
    <text evidence="3">The sequence shown here is derived from an EMBL/GenBank/DDBJ whole genome shotgun (WGS) entry which is preliminary data.</text>
</comment>
<reference evidence="3 4" key="1">
    <citation type="submission" date="2020-08" db="EMBL/GenBank/DDBJ databases">
        <title>Aphidius gifuensis genome sequencing and assembly.</title>
        <authorList>
            <person name="Du Z."/>
        </authorList>
    </citation>
    <scope>NUCLEOTIDE SEQUENCE [LARGE SCALE GENOMIC DNA]</scope>
    <source>
        <strain evidence="3">YNYX2018</strain>
        <tissue evidence="3">Adults</tissue>
    </source>
</reference>
<dbReference type="FunFam" id="1.10.418.10:FF:000059">
    <property type="entry name" value="RIKEN cDNA 6430531B16 gene"/>
    <property type="match status" value="1"/>
</dbReference>
<keyword evidence="4" id="KW-1185">Reference proteome</keyword>
<dbReference type="AlphaFoldDB" id="A0A834Y3Z9"/>
<dbReference type="PROSITE" id="PS50021">
    <property type="entry name" value="CH"/>
    <property type="match status" value="1"/>
</dbReference>
<evidence type="ECO:0000256" key="1">
    <source>
        <dbReference type="SAM" id="Coils"/>
    </source>
</evidence>
<accession>A0A834Y3Z9</accession>
<dbReference type="GO" id="GO:0005930">
    <property type="term" value="C:axoneme"/>
    <property type="evidence" value="ECO:0007669"/>
    <property type="project" value="TreeGrafter"/>
</dbReference>